<feature type="coiled-coil region" evidence="1">
    <location>
        <begin position="241"/>
        <end position="340"/>
    </location>
</feature>
<gene>
    <name evidence="2" type="ORF">CRE_24193</name>
</gene>
<evidence type="ECO:0000313" key="3">
    <source>
        <dbReference type="Proteomes" id="UP000008281"/>
    </source>
</evidence>
<dbReference type="KEGG" id="crq:GCK72_016011"/>
<feature type="coiled-coil region" evidence="1">
    <location>
        <begin position="168"/>
        <end position="195"/>
    </location>
</feature>
<dbReference type="GeneID" id="9806454"/>
<dbReference type="RefSeq" id="XP_003095021.2">
    <property type="nucleotide sequence ID" value="XM_003094973.2"/>
</dbReference>
<organism evidence="3">
    <name type="scientific">Caenorhabditis remanei</name>
    <name type="common">Caenorhabditis vulgaris</name>
    <dbReference type="NCBI Taxonomy" id="31234"/>
    <lineage>
        <taxon>Eukaryota</taxon>
        <taxon>Metazoa</taxon>
        <taxon>Ecdysozoa</taxon>
        <taxon>Nematoda</taxon>
        <taxon>Chromadorea</taxon>
        <taxon>Rhabditida</taxon>
        <taxon>Rhabditina</taxon>
        <taxon>Rhabditomorpha</taxon>
        <taxon>Rhabditoidea</taxon>
        <taxon>Rhabditidae</taxon>
        <taxon>Peloderinae</taxon>
        <taxon>Caenorhabditis</taxon>
    </lineage>
</organism>
<reference evidence="2" key="1">
    <citation type="submission" date="2007-07" db="EMBL/GenBank/DDBJ databases">
        <title>PCAP assembly of the Caenorhabditis remanei genome.</title>
        <authorList>
            <consortium name="The Caenorhabditis remanei Sequencing Consortium"/>
            <person name="Wilson R.K."/>
        </authorList>
    </citation>
    <scope>NUCLEOTIDE SEQUENCE [LARGE SCALE GENOMIC DNA]</scope>
    <source>
        <strain evidence="2">PB4641</strain>
    </source>
</reference>
<dbReference type="HOGENOM" id="CLU_592168_0_0_1"/>
<evidence type="ECO:0000313" key="2">
    <source>
        <dbReference type="EMBL" id="EFO90163.1"/>
    </source>
</evidence>
<accession>E3N994</accession>
<dbReference type="InParanoid" id="E3N994"/>
<feature type="coiled-coil region" evidence="1">
    <location>
        <begin position="367"/>
        <end position="440"/>
    </location>
</feature>
<name>E3N994_CAERE</name>
<dbReference type="Proteomes" id="UP000008281">
    <property type="component" value="Unassembled WGS sequence"/>
</dbReference>
<evidence type="ECO:0000256" key="1">
    <source>
        <dbReference type="SAM" id="Coils"/>
    </source>
</evidence>
<protein>
    <submittedName>
        <fullName evidence="2">Uncharacterized protein</fullName>
    </submittedName>
</protein>
<proteinExistence type="predicted"/>
<keyword evidence="3" id="KW-1185">Reference proteome</keyword>
<dbReference type="CTD" id="9806454"/>
<dbReference type="AlphaFoldDB" id="E3N994"/>
<sequence>MLPVTGEPSQSPVEILIERLKEDASGIDGFRGAPEEFEYLIHCLEEKKMTDFMIKKLENKVLGLQEELDRERQLHEKTIAYLETTKPSCLQSMLAEKTRLRAALHDSFMENLKSENQKLQESLKKANASRIQKVEAPVREILGFKTILENFLAAQTPEQLDNSETQKNQEILDQQEELKKKIENLEAELKKKKADGLIRQFELECLKKKHLEVVEQLAAKVVQLELALEKSPVVNANQTRKELSREEKRALKIHLEVLERKHQEFLNSVGEELDKEAADTNKNLLVIIKKAKQQIYELKENADIARMESNKTLQKKDVEIQKLKKEINKLEAENSSEIFRHENLIDELHKTHSKELGACQERRLEEFTELTNQLKALYEENTQLKTEVHDQKITLRTLERENVEIEELFCKMQDERWRKENDYEAQLMEKNEEIAELEMLAETGECSWSTLGLFDEGLQQVD</sequence>
<dbReference type="STRING" id="31234.E3N994"/>
<keyword evidence="1" id="KW-0175">Coiled coil</keyword>
<dbReference type="eggNOG" id="ENOG502T3JS">
    <property type="taxonomic scope" value="Eukaryota"/>
</dbReference>
<dbReference type="EMBL" id="DS268563">
    <property type="protein sequence ID" value="EFO90163.1"/>
    <property type="molecule type" value="Genomic_DNA"/>
</dbReference>
<dbReference type="OrthoDB" id="10680198at2759"/>